<organism evidence="1 2">
    <name type="scientific">Reichenbachiella agariperforans</name>
    <dbReference type="NCBI Taxonomy" id="156994"/>
    <lineage>
        <taxon>Bacteria</taxon>
        <taxon>Pseudomonadati</taxon>
        <taxon>Bacteroidota</taxon>
        <taxon>Cytophagia</taxon>
        <taxon>Cytophagales</taxon>
        <taxon>Reichenbachiellaceae</taxon>
        <taxon>Reichenbachiella</taxon>
    </lineage>
</organism>
<dbReference type="EMBL" id="FRAA01000008">
    <property type="protein sequence ID" value="SHK74607.1"/>
    <property type="molecule type" value="Genomic_DNA"/>
</dbReference>
<reference evidence="2" key="1">
    <citation type="submission" date="2016-11" db="EMBL/GenBank/DDBJ databases">
        <authorList>
            <person name="Varghese N."/>
            <person name="Submissions S."/>
        </authorList>
    </citation>
    <scope>NUCLEOTIDE SEQUENCE [LARGE SCALE GENOMIC DNA]</scope>
    <source>
        <strain evidence="2">DSM 26134</strain>
    </source>
</reference>
<protein>
    <submittedName>
        <fullName evidence="1">Predicted esterase</fullName>
    </submittedName>
</protein>
<evidence type="ECO:0000313" key="1">
    <source>
        <dbReference type="EMBL" id="SHK74607.1"/>
    </source>
</evidence>
<proteinExistence type="predicted"/>
<dbReference type="Proteomes" id="UP000184474">
    <property type="component" value="Unassembled WGS sequence"/>
</dbReference>
<dbReference type="AlphaFoldDB" id="A0A1M6UZC1"/>
<dbReference type="STRING" id="156994.SAMN04488028_10859"/>
<dbReference type="RefSeq" id="WP_073124600.1">
    <property type="nucleotide sequence ID" value="NZ_FRAA01000008.1"/>
</dbReference>
<dbReference type="Gene3D" id="3.40.50.1820">
    <property type="entry name" value="alpha/beta hydrolase"/>
    <property type="match status" value="1"/>
</dbReference>
<name>A0A1M6UZC1_REIAG</name>
<sequence>MGQVNHVSVEIQASYHTLNELTRDTKHIWLVCHGYGQLSEHFIGHFDELDAETHHVIALQGLSKFYLPGHRQVGASWMTKEDRAVELTNQQAYFSSVMSVALDRREVADYQIHLLGFSQGVSAICRLAAHLQLPLASLILWAGSFPPELQASDFSFLSGEEKIYGVLGDNDRYFDTDLYAIEMEKVAIATGIDPELIPYQGAHELNPQVLNSIVSKF</sequence>
<gene>
    <name evidence="1" type="ORF">SAMN04488028_10859</name>
</gene>
<keyword evidence="2" id="KW-1185">Reference proteome</keyword>
<evidence type="ECO:0000313" key="2">
    <source>
        <dbReference type="Proteomes" id="UP000184474"/>
    </source>
</evidence>
<dbReference type="InterPro" id="IPR029058">
    <property type="entry name" value="AB_hydrolase_fold"/>
</dbReference>
<accession>A0A1M6UZC1</accession>
<dbReference type="SUPFAM" id="SSF53474">
    <property type="entry name" value="alpha/beta-Hydrolases"/>
    <property type="match status" value="1"/>
</dbReference>